<dbReference type="AlphaFoldDB" id="A0A8J7WIQ5"/>
<dbReference type="Proteomes" id="UP000677913">
    <property type="component" value="Unassembled WGS sequence"/>
</dbReference>
<evidence type="ECO:0000313" key="1">
    <source>
        <dbReference type="EMBL" id="MBS2962951.1"/>
    </source>
</evidence>
<proteinExistence type="predicted"/>
<dbReference type="SMART" id="SM01236">
    <property type="entry name" value="Haem_oxygenase_2"/>
    <property type="match status" value="1"/>
</dbReference>
<evidence type="ECO:0000313" key="2">
    <source>
        <dbReference type="Proteomes" id="UP000677913"/>
    </source>
</evidence>
<comment type="caution">
    <text evidence="1">The sequence shown here is derived from an EMBL/GenBank/DDBJ whole genome shotgun (WGS) entry which is preliminary data.</text>
</comment>
<dbReference type="RefSeq" id="WP_211466180.1">
    <property type="nucleotide sequence ID" value="NZ_JAGSXH010000018.1"/>
</dbReference>
<reference evidence="1" key="1">
    <citation type="submission" date="2021-04" db="EMBL/GenBank/DDBJ databases">
        <title>Genome based classification of Actinospica acidithermotolerans sp. nov., an actinobacterium isolated from an Indonesian hot spring.</title>
        <authorList>
            <person name="Kusuma A.B."/>
            <person name="Putra K.E."/>
            <person name="Nafisah S."/>
            <person name="Loh J."/>
            <person name="Nouioui I."/>
            <person name="Goodfellow M."/>
        </authorList>
    </citation>
    <scope>NUCLEOTIDE SEQUENCE</scope>
    <source>
        <strain evidence="1">DSM 45618</strain>
    </source>
</reference>
<protein>
    <submittedName>
        <fullName evidence="1">Iron-containing redox enzyme family protein</fullName>
    </submittedName>
</protein>
<dbReference type="Pfam" id="PF14518">
    <property type="entry name" value="Haem_oxygenas_2"/>
    <property type="match status" value="1"/>
</dbReference>
<dbReference type="EMBL" id="JAGSXH010000018">
    <property type="protein sequence ID" value="MBS2962951.1"/>
    <property type="molecule type" value="Genomic_DNA"/>
</dbReference>
<organism evidence="1 2">
    <name type="scientific">Actinocrinis puniceicyclus</name>
    <dbReference type="NCBI Taxonomy" id="977794"/>
    <lineage>
        <taxon>Bacteria</taxon>
        <taxon>Bacillati</taxon>
        <taxon>Actinomycetota</taxon>
        <taxon>Actinomycetes</taxon>
        <taxon>Catenulisporales</taxon>
        <taxon>Actinospicaceae</taxon>
        <taxon>Actinocrinis</taxon>
    </lineage>
</organism>
<name>A0A8J7WIQ5_9ACTN</name>
<gene>
    <name evidence="1" type="ORF">KGA66_07845</name>
</gene>
<keyword evidence="2" id="KW-1185">Reference proteome</keyword>
<accession>A0A8J7WIQ5</accession>
<sequence>MRADDALTAPGTHTDPRELYAAALDPEGGFSAAQFAEALRAEFDRAAGAAPVDIDAGVRAAARWAAAATARVVELGEKAADADRPVLARRAALGCAPLALVSGAWLQWLSSPADADEPEVLSALALYADDVGVGHPRSSRGDAYLDVLRALRLAESAVPTARLARDRRVPGWAFRLPAVLLAAGRRPERLRSEILGADLCLRAAGLLPPLALVRAAQPHAADWNALDPATARKLSPGGLDAARRCVQMRIERGGPQARARVLRGLGWALAALGEWQERMVADLDAALDPGYEMAQLLRDRAREGSVYHQRFELGGRPLSCWLAESREDPAGLLAALSESRLVKPGAAEASSLVNALVSERGPMFRVFSPEDLDVVRRWIDGLPGTAAAHARSAARAKSEQTPLAIPLPSPEEEVQDGGRVRVSLREAYHGLINRNSTPRLRRFAVDYVHGWLARARTGLDVGETKLPAAWEPGGLRPWLLEQHDAHGQYFERTAEEPIPSREDLIDSTVQLAPLTLIDGGWLHGFTDYEHATSELGSFLFETYWDELGNGEPKLNHPLIYRQVLAQMGVELAPTGAAGFAADPRLRESSFELPVYWLSIGRFPQRFLPEILGLNLAMELSGVGGSYRRAHLALTKYGFSTRFVDIHNTIDNVAAGHSAWAADAVDTHMSAVLLTRGAAARAEVWDRVRAGFRSLDPPADRRARRAQRAAARAGSAR</sequence>
<dbReference type="Gene3D" id="1.20.910.10">
    <property type="entry name" value="Heme oxygenase-like"/>
    <property type="match status" value="1"/>
</dbReference>
<dbReference type="InterPro" id="IPR016084">
    <property type="entry name" value="Haem_Oase-like_multi-hlx"/>
</dbReference>